<dbReference type="PATRIC" id="fig|1273125.3.peg.1052"/>
<feature type="transmembrane region" description="Helical" evidence="1">
    <location>
        <begin position="63"/>
        <end position="87"/>
    </location>
</feature>
<keyword evidence="3" id="KW-1185">Reference proteome</keyword>
<dbReference type="EMBL" id="APMY01000034">
    <property type="protein sequence ID" value="EOM77548.1"/>
    <property type="molecule type" value="Genomic_DNA"/>
</dbReference>
<accession>R7WQG3</accession>
<keyword evidence="1" id="KW-0472">Membrane</keyword>
<keyword evidence="1" id="KW-1133">Transmembrane helix</keyword>
<evidence type="ECO:0000256" key="1">
    <source>
        <dbReference type="SAM" id="Phobius"/>
    </source>
</evidence>
<evidence type="ECO:0000313" key="2">
    <source>
        <dbReference type="EMBL" id="EOM77548.1"/>
    </source>
</evidence>
<gene>
    <name evidence="2" type="ORF">Rrhod_1091</name>
</gene>
<evidence type="ECO:0000313" key="3">
    <source>
        <dbReference type="Proteomes" id="UP000013525"/>
    </source>
</evidence>
<organism evidence="2 3">
    <name type="scientific">Rhodococcus rhodnii LMG 5362</name>
    <dbReference type="NCBI Taxonomy" id="1273125"/>
    <lineage>
        <taxon>Bacteria</taxon>
        <taxon>Bacillati</taxon>
        <taxon>Actinomycetota</taxon>
        <taxon>Actinomycetes</taxon>
        <taxon>Mycobacteriales</taxon>
        <taxon>Nocardiaceae</taxon>
        <taxon>Rhodococcus</taxon>
    </lineage>
</organism>
<feature type="transmembrane region" description="Helical" evidence="1">
    <location>
        <begin position="37"/>
        <end position="56"/>
    </location>
</feature>
<dbReference type="Proteomes" id="UP000013525">
    <property type="component" value="Unassembled WGS sequence"/>
</dbReference>
<dbReference type="AlphaFoldDB" id="R7WQG3"/>
<sequence length="180" mass="19532">MALTNRQIMRSPTVWLTAVFWIVTLLFAYAVLGLFGWWAWVAYFGTGLGLATLWWTRRRRNRCALVFGFCCAVVAVMALLMTGWALFVTVSAPVDSVGTRGVVCGSVVSPVSAEELNVTVVRSEEPVSQSRPIPHSELERVCSNRLDARGSRAAGLALIGLFVALRAAGHIVPPRRASAA</sequence>
<feature type="transmembrane region" description="Helical" evidence="1">
    <location>
        <begin position="153"/>
        <end position="172"/>
    </location>
</feature>
<keyword evidence="1" id="KW-0812">Transmembrane</keyword>
<proteinExistence type="predicted"/>
<feature type="transmembrane region" description="Helical" evidence="1">
    <location>
        <begin position="12"/>
        <end position="31"/>
    </location>
</feature>
<protein>
    <submittedName>
        <fullName evidence="2">Uncharacterized protein</fullName>
    </submittedName>
</protein>
<name>R7WQG3_9NOCA</name>
<reference evidence="2 3" key="1">
    <citation type="journal article" date="2013" name="Genome Announc.">
        <title>Draft Genome Sequence of Rhodococcus rhodnii Strain LMG5362, a Symbiont of Rhodnius prolixus (Hemiptera, Reduviidae, Triatominae), the Principle Vector of Trypanosoma cruzi.</title>
        <authorList>
            <person name="Pachebat J.A."/>
            <person name="van Keulen G."/>
            <person name="Whitten M.M."/>
            <person name="Girdwood S."/>
            <person name="Del Sol R."/>
            <person name="Dyson P.J."/>
            <person name="Facey P.D."/>
        </authorList>
    </citation>
    <scope>NUCLEOTIDE SEQUENCE [LARGE SCALE GENOMIC DNA]</scope>
    <source>
        <strain evidence="2 3">LMG 5362</strain>
    </source>
</reference>
<comment type="caution">
    <text evidence="2">The sequence shown here is derived from an EMBL/GenBank/DDBJ whole genome shotgun (WGS) entry which is preliminary data.</text>
</comment>